<dbReference type="SUPFAM" id="SSF51905">
    <property type="entry name" value="FAD/NAD(P)-binding domain"/>
    <property type="match status" value="1"/>
</dbReference>
<comment type="caution">
    <text evidence="2">The sequence shown here is derived from an EMBL/GenBank/DDBJ whole genome shotgun (WGS) entry which is preliminary data.</text>
</comment>
<dbReference type="InterPro" id="IPR036188">
    <property type="entry name" value="FAD/NAD-bd_sf"/>
</dbReference>
<accession>A0ABU2AZ11</accession>
<dbReference type="PANTHER" id="PTHR43539:SF78">
    <property type="entry name" value="FLAVIN-CONTAINING MONOOXYGENASE"/>
    <property type="match status" value="1"/>
</dbReference>
<dbReference type="EMBL" id="JAVDYJ010000001">
    <property type="protein sequence ID" value="MDR7346582.1"/>
    <property type="molecule type" value="Genomic_DNA"/>
</dbReference>
<organism evidence="2 3">
    <name type="scientific">Enteractinococcus fodinae</name>
    <dbReference type="NCBI Taxonomy" id="684663"/>
    <lineage>
        <taxon>Bacteria</taxon>
        <taxon>Bacillati</taxon>
        <taxon>Actinomycetota</taxon>
        <taxon>Actinomycetes</taxon>
        <taxon>Micrococcales</taxon>
        <taxon>Micrococcaceae</taxon>
    </lineage>
</organism>
<evidence type="ECO:0000313" key="2">
    <source>
        <dbReference type="EMBL" id="MDR7346582.1"/>
    </source>
</evidence>
<dbReference type="Proteomes" id="UP001183794">
    <property type="component" value="Unassembled WGS sequence"/>
</dbReference>
<keyword evidence="1" id="KW-0560">Oxidoreductase</keyword>
<proteinExistence type="predicted"/>
<gene>
    <name evidence="2" type="ORF">J2S62_000839</name>
</gene>
<keyword evidence="3" id="KW-1185">Reference proteome</keyword>
<reference evidence="2 3" key="1">
    <citation type="submission" date="2023-07" db="EMBL/GenBank/DDBJ databases">
        <title>Sequencing the genomes of 1000 actinobacteria strains.</title>
        <authorList>
            <person name="Klenk H.-P."/>
        </authorList>
    </citation>
    <scope>NUCLEOTIDE SEQUENCE [LARGE SCALE GENOMIC DNA]</scope>
    <source>
        <strain evidence="2 3">DSM 22966</strain>
    </source>
</reference>
<dbReference type="InterPro" id="IPR050982">
    <property type="entry name" value="Auxin_biosynth/cation_transpt"/>
</dbReference>
<dbReference type="PANTHER" id="PTHR43539">
    <property type="entry name" value="FLAVIN-BINDING MONOOXYGENASE-LIKE PROTEIN (AFU_ORTHOLOGUE AFUA_4G09220)"/>
    <property type="match status" value="1"/>
</dbReference>
<evidence type="ECO:0000313" key="3">
    <source>
        <dbReference type="Proteomes" id="UP001183794"/>
    </source>
</evidence>
<evidence type="ECO:0000256" key="1">
    <source>
        <dbReference type="ARBA" id="ARBA00023002"/>
    </source>
</evidence>
<name>A0ABU2AZ11_9MICC</name>
<protein>
    <submittedName>
        <fullName evidence="2">Cation diffusion facilitator CzcD-associated flavoprotein CzcO</fullName>
    </submittedName>
</protein>
<dbReference type="Pfam" id="PF13450">
    <property type="entry name" value="NAD_binding_8"/>
    <property type="match status" value="1"/>
</dbReference>
<sequence length="88" mass="9805">MKTQHVETIIIGAGQAGLSAAYHLQRRGVECLVLDGIARIGDQWRDRYDSLRLFTPAYADSLDGLPFPGDKEAFPSKDDMADYLELYA</sequence>
<dbReference type="RefSeq" id="WP_344986476.1">
    <property type="nucleotide sequence ID" value="NZ_BAABHE010000002.1"/>
</dbReference>
<dbReference type="Gene3D" id="3.50.50.60">
    <property type="entry name" value="FAD/NAD(P)-binding domain"/>
    <property type="match status" value="1"/>
</dbReference>